<organism evidence="2">
    <name type="scientific">Salvia splendens</name>
    <name type="common">Scarlet sage</name>
    <dbReference type="NCBI Taxonomy" id="180675"/>
    <lineage>
        <taxon>Eukaryota</taxon>
        <taxon>Viridiplantae</taxon>
        <taxon>Streptophyta</taxon>
        <taxon>Embryophyta</taxon>
        <taxon>Tracheophyta</taxon>
        <taxon>Spermatophyta</taxon>
        <taxon>Magnoliopsida</taxon>
        <taxon>eudicotyledons</taxon>
        <taxon>Gunneridae</taxon>
        <taxon>Pentapetalae</taxon>
        <taxon>asterids</taxon>
        <taxon>lamiids</taxon>
        <taxon>Lamiales</taxon>
        <taxon>Lamiaceae</taxon>
        <taxon>Nepetoideae</taxon>
        <taxon>Mentheae</taxon>
        <taxon>Salviinae</taxon>
        <taxon>Salvia</taxon>
        <taxon>Salvia subgen. Calosphace</taxon>
        <taxon>core Calosphace</taxon>
    </lineage>
</organism>
<keyword evidence="3" id="KW-1185">Reference proteome</keyword>
<dbReference type="PANTHER" id="PTHR47186:SF42">
    <property type="entry name" value="DISEASE RESISTANCE RPP13-LIKE PROTEIN 1"/>
    <property type="match status" value="1"/>
</dbReference>
<comment type="caution">
    <text evidence="2">The sequence shown here is derived from an EMBL/GenBank/DDBJ whole genome shotgun (WGS) entry which is preliminary data.</text>
</comment>
<dbReference type="Gene3D" id="3.80.10.10">
    <property type="entry name" value="Ribonuclease Inhibitor"/>
    <property type="match status" value="4"/>
</dbReference>
<gene>
    <name evidence="2" type="ORF">SASPL_113723</name>
</gene>
<name>A0A8X9A1C0_SALSN</name>
<evidence type="ECO:0000259" key="1">
    <source>
        <dbReference type="Pfam" id="PF25019"/>
    </source>
</evidence>
<dbReference type="SUPFAM" id="SSF52058">
    <property type="entry name" value="L domain-like"/>
    <property type="match status" value="1"/>
</dbReference>
<dbReference type="Proteomes" id="UP000298416">
    <property type="component" value="Unassembled WGS sequence"/>
</dbReference>
<accession>A0A8X9A1C0</accession>
<feature type="domain" description="R13L1/DRL21-like LRR repeat region" evidence="1">
    <location>
        <begin position="97"/>
        <end position="226"/>
    </location>
</feature>
<evidence type="ECO:0000313" key="2">
    <source>
        <dbReference type="EMBL" id="KAG6423329.1"/>
    </source>
</evidence>
<reference evidence="2" key="1">
    <citation type="submission" date="2018-01" db="EMBL/GenBank/DDBJ databases">
        <authorList>
            <person name="Mao J.F."/>
        </authorList>
    </citation>
    <scope>NUCLEOTIDE SEQUENCE</scope>
    <source>
        <strain evidence="2">Huo1</strain>
        <tissue evidence="2">Leaf</tissue>
    </source>
</reference>
<protein>
    <recommendedName>
        <fullName evidence="1">R13L1/DRL21-like LRR repeat region domain-containing protein</fullName>
    </recommendedName>
</protein>
<dbReference type="EMBL" id="PNBA02000005">
    <property type="protein sequence ID" value="KAG6423329.1"/>
    <property type="molecule type" value="Genomic_DNA"/>
</dbReference>
<dbReference type="PANTHER" id="PTHR47186">
    <property type="entry name" value="LEUCINE-RICH REPEAT-CONTAINING PROTEIN 57"/>
    <property type="match status" value="1"/>
</dbReference>
<dbReference type="AlphaFoldDB" id="A0A8X9A1C0"/>
<dbReference type="Pfam" id="PF25019">
    <property type="entry name" value="LRR_R13L1-DRL21"/>
    <property type="match status" value="1"/>
</dbReference>
<reference evidence="2" key="2">
    <citation type="submission" date="2020-08" db="EMBL/GenBank/DDBJ databases">
        <title>Plant Genome Project.</title>
        <authorList>
            <person name="Zhang R.-G."/>
        </authorList>
    </citation>
    <scope>NUCLEOTIDE SEQUENCE</scope>
    <source>
        <strain evidence="2">Huo1</strain>
        <tissue evidence="2">Leaf</tissue>
    </source>
</reference>
<evidence type="ECO:0000313" key="3">
    <source>
        <dbReference type="Proteomes" id="UP000298416"/>
    </source>
</evidence>
<dbReference type="InterPro" id="IPR056789">
    <property type="entry name" value="LRR_R13L1-DRL21"/>
</dbReference>
<sequence>MIKKLPDSISELIHLRNLNVSRTRVESLPTWISKLRNLQTLNASTESLRQLPSTLKNLSRLRHLYVCHGVELPAEIGRLTYLQGLKFRVGKDKGYRIEELGNLNDLKKLSIYNLEKVKDKEEAQKAKISQKRKLTELSFEWDADRKGEVKNAEAVLDNLEPHSGVKMLKIAGFKGTAFPSWVQKMAHGDGSLIGGLIEITLSGCQGCEKIPELGQLPNLKILSLRRLSRVRRINSQFYGNINVGGDSFPALETLLLTGMFELEKIEDAGQKGRRVFPRLKSLKIYGCHKLECLPSWLFDKALGLKEMDVRNCSKLSALPDHLDNLNSLESLTIKGCQNLKSIVNPESRRELTSLCSLEIRECQKLTDIVESHAPSLKKVSLVELKSLGNISKFLDTLGQYSPLLAQLTIVGVPTFISYYEKWRFNNLRKLEIGVSMEWSSRISDAMKKKTVDFMLQSCRRSSLGELKLTGLEIWDALPKSIPHLTAALYSLELENFGVTELPKWFEGLSCLKKLCLIKFSKVDTSALDEALHRIAGAPHMQLSKNKYGI</sequence>
<proteinExistence type="predicted"/>
<dbReference type="InterPro" id="IPR032675">
    <property type="entry name" value="LRR_dom_sf"/>
</dbReference>